<evidence type="ECO:0000256" key="4">
    <source>
        <dbReference type="ARBA" id="ARBA00022679"/>
    </source>
</evidence>
<evidence type="ECO:0000313" key="12">
    <source>
        <dbReference type="EMBL" id="THG35171.1"/>
    </source>
</evidence>
<evidence type="ECO:0000256" key="5">
    <source>
        <dbReference type="ARBA" id="ARBA00022741"/>
    </source>
</evidence>
<keyword evidence="3" id="KW-0597">Phosphoprotein</keyword>
<dbReference type="CDD" id="cd16917">
    <property type="entry name" value="HATPase_UhpB-NarQ-NarX-like"/>
    <property type="match status" value="1"/>
</dbReference>
<keyword evidence="13" id="KW-1185">Reference proteome</keyword>
<feature type="transmembrane region" description="Helical" evidence="9">
    <location>
        <begin position="38"/>
        <end position="68"/>
    </location>
</feature>
<feature type="transmembrane region" description="Helical" evidence="9">
    <location>
        <begin position="12"/>
        <end position="32"/>
    </location>
</feature>
<evidence type="ECO:0000313" key="13">
    <source>
        <dbReference type="Proteomes" id="UP000307380"/>
    </source>
</evidence>
<evidence type="ECO:0000256" key="2">
    <source>
        <dbReference type="ARBA" id="ARBA00012438"/>
    </source>
</evidence>
<comment type="catalytic activity">
    <reaction evidence="1">
        <text>ATP + protein L-histidine = ADP + protein N-phospho-L-histidine.</text>
        <dbReference type="EC" id="2.7.13.3"/>
    </reaction>
</comment>
<dbReference type="EC" id="2.7.13.3" evidence="2"/>
<feature type="domain" description="DUF7134" evidence="11">
    <location>
        <begin position="8"/>
        <end position="164"/>
    </location>
</feature>
<evidence type="ECO:0000256" key="6">
    <source>
        <dbReference type="ARBA" id="ARBA00022777"/>
    </source>
</evidence>
<name>A0A4S4FXY9_9MICO</name>
<dbReference type="GO" id="GO:0000155">
    <property type="term" value="F:phosphorelay sensor kinase activity"/>
    <property type="evidence" value="ECO:0007669"/>
    <property type="project" value="InterPro"/>
</dbReference>
<reference evidence="12 13" key="1">
    <citation type="submission" date="2019-04" db="EMBL/GenBank/DDBJ databases">
        <authorList>
            <person name="Jiang L."/>
        </authorList>
    </citation>
    <scope>NUCLEOTIDE SEQUENCE [LARGE SCALE GENOMIC DNA]</scope>
    <source>
        <strain evidence="12 13">YIM 131861</strain>
    </source>
</reference>
<evidence type="ECO:0000256" key="3">
    <source>
        <dbReference type="ARBA" id="ARBA00022553"/>
    </source>
</evidence>
<dbReference type="InterPro" id="IPR036890">
    <property type="entry name" value="HATPase_C_sf"/>
</dbReference>
<gene>
    <name evidence="12" type="ORF">E6C70_03650</name>
</gene>
<dbReference type="OrthoDB" id="227596at2"/>
<dbReference type="Proteomes" id="UP000307380">
    <property type="component" value="Unassembled WGS sequence"/>
</dbReference>
<keyword evidence="9" id="KW-1133">Transmembrane helix</keyword>
<dbReference type="GO" id="GO:0046983">
    <property type="term" value="F:protein dimerization activity"/>
    <property type="evidence" value="ECO:0007669"/>
    <property type="project" value="InterPro"/>
</dbReference>
<feature type="domain" description="Signal transduction histidine kinase subgroup 3 dimerisation and phosphoacceptor" evidence="10">
    <location>
        <begin position="191"/>
        <end position="256"/>
    </location>
</feature>
<proteinExistence type="predicted"/>
<dbReference type="InterPro" id="IPR011712">
    <property type="entry name" value="Sig_transdc_His_kin_sub3_dim/P"/>
</dbReference>
<feature type="transmembrane region" description="Helical" evidence="9">
    <location>
        <begin position="100"/>
        <end position="119"/>
    </location>
</feature>
<dbReference type="EMBL" id="SSSN01000003">
    <property type="protein sequence ID" value="THG35171.1"/>
    <property type="molecule type" value="Genomic_DNA"/>
</dbReference>
<keyword evidence="6 12" id="KW-0418">Kinase</keyword>
<dbReference type="Pfam" id="PF23539">
    <property type="entry name" value="DUF7134"/>
    <property type="match status" value="1"/>
</dbReference>
<dbReference type="PANTHER" id="PTHR24421">
    <property type="entry name" value="NITRATE/NITRITE SENSOR PROTEIN NARX-RELATED"/>
    <property type="match status" value="1"/>
</dbReference>
<evidence type="ECO:0000256" key="1">
    <source>
        <dbReference type="ARBA" id="ARBA00000085"/>
    </source>
</evidence>
<protein>
    <recommendedName>
        <fullName evidence="2">histidine kinase</fullName>
        <ecNumber evidence="2">2.7.13.3</ecNumber>
    </recommendedName>
</protein>
<dbReference type="PANTHER" id="PTHR24421:SF10">
    <property type="entry name" value="NITRATE_NITRITE SENSOR PROTEIN NARQ"/>
    <property type="match status" value="1"/>
</dbReference>
<evidence type="ECO:0000256" key="8">
    <source>
        <dbReference type="ARBA" id="ARBA00023012"/>
    </source>
</evidence>
<keyword evidence="5" id="KW-0547">Nucleotide-binding</keyword>
<dbReference type="Gene3D" id="1.20.5.1930">
    <property type="match status" value="1"/>
</dbReference>
<dbReference type="RefSeq" id="WP_136422299.1">
    <property type="nucleotide sequence ID" value="NZ_OZ241748.1"/>
</dbReference>
<dbReference type="GO" id="GO:0005524">
    <property type="term" value="F:ATP binding"/>
    <property type="evidence" value="ECO:0007669"/>
    <property type="project" value="UniProtKB-KW"/>
</dbReference>
<comment type="caution">
    <text evidence="12">The sequence shown here is derived from an EMBL/GenBank/DDBJ whole genome shotgun (WGS) entry which is preliminary data.</text>
</comment>
<evidence type="ECO:0000259" key="11">
    <source>
        <dbReference type="Pfam" id="PF23539"/>
    </source>
</evidence>
<dbReference type="Pfam" id="PF07730">
    <property type="entry name" value="HisKA_3"/>
    <property type="match status" value="1"/>
</dbReference>
<organism evidence="12 13">
    <name type="scientific">Orlajensenia flava</name>
    <dbReference type="NCBI Taxonomy" id="2565934"/>
    <lineage>
        <taxon>Bacteria</taxon>
        <taxon>Bacillati</taxon>
        <taxon>Actinomycetota</taxon>
        <taxon>Actinomycetes</taxon>
        <taxon>Micrococcales</taxon>
        <taxon>Microbacteriaceae</taxon>
        <taxon>Orlajensenia</taxon>
    </lineage>
</organism>
<dbReference type="AlphaFoldDB" id="A0A4S4FXY9"/>
<evidence type="ECO:0000256" key="9">
    <source>
        <dbReference type="SAM" id="Phobius"/>
    </source>
</evidence>
<evidence type="ECO:0000259" key="10">
    <source>
        <dbReference type="Pfam" id="PF07730"/>
    </source>
</evidence>
<evidence type="ECO:0000256" key="7">
    <source>
        <dbReference type="ARBA" id="ARBA00022840"/>
    </source>
</evidence>
<dbReference type="InterPro" id="IPR050482">
    <property type="entry name" value="Sensor_HK_TwoCompSys"/>
</dbReference>
<dbReference type="Gene3D" id="3.30.565.10">
    <property type="entry name" value="Histidine kinase-like ATPase, C-terminal domain"/>
    <property type="match status" value="1"/>
</dbReference>
<dbReference type="InterPro" id="IPR055558">
    <property type="entry name" value="DUF7134"/>
</dbReference>
<keyword evidence="7" id="KW-0067">ATP-binding</keyword>
<keyword evidence="9" id="KW-0812">Transmembrane</keyword>
<keyword evidence="9" id="KW-0472">Membrane</keyword>
<dbReference type="SUPFAM" id="SSF55874">
    <property type="entry name" value="ATPase domain of HSP90 chaperone/DNA topoisomerase II/histidine kinase"/>
    <property type="match status" value="1"/>
</dbReference>
<keyword evidence="4" id="KW-0808">Transferase</keyword>
<dbReference type="GO" id="GO:0016020">
    <property type="term" value="C:membrane"/>
    <property type="evidence" value="ECO:0007669"/>
    <property type="project" value="InterPro"/>
</dbReference>
<sequence length="392" mass="41060">MPHFRRLPARSLVFDLCAAAVVFLVLLVPAASVSPIEVILLAVLCGALSIRRISPALALGVAWIAAIVQMSVRLDPSAIDVPILGILYATAAYGERLMRWVGLASAGLGALVAAAYITFVQPTFRAASVDPFDSGHEWIVFAFVAVGLLALLGLSWTLGLLARTVRLARAGRLESRISQERARYEVAVEQERTRIARDMHDVVAHSLAVVIAQADGARYVGASEPEAQGKALATIATTARTALSEVRVLLGELRHTAGESPQPDLSDLTPLVEQFRASGMPLLVAVHGDPIPLGAGHEIAAYRIAQEALTNALRHGAPGAPVDLTLTWETDALHLRVANAVADGGGGVGGGHGLPGMHERASLVGGTLDARAAEGRFMVDALIPAVTRDGAS</sequence>
<accession>A0A4S4FXY9</accession>
<keyword evidence="8" id="KW-0902">Two-component regulatory system</keyword>
<feature type="transmembrane region" description="Helical" evidence="9">
    <location>
        <begin position="139"/>
        <end position="162"/>
    </location>
</feature>